<protein>
    <recommendedName>
        <fullName evidence="1">AB hydrolase-1 domain-containing protein</fullName>
    </recommendedName>
</protein>
<dbReference type="AlphaFoldDB" id="A0A2S6MU86"/>
<dbReference type="EMBL" id="NHRY01000276">
    <property type="protein sequence ID" value="PPQ25925.1"/>
    <property type="molecule type" value="Genomic_DNA"/>
</dbReference>
<dbReference type="PANTHER" id="PTHR43433">
    <property type="entry name" value="HYDROLASE, ALPHA/BETA FOLD FAMILY PROTEIN"/>
    <property type="match status" value="1"/>
</dbReference>
<dbReference type="Proteomes" id="UP000239724">
    <property type="component" value="Unassembled WGS sequence"/>
</dbReference>
<accession>A0A2S6MU86</accession>
<evidence type="ECO:0000259" key="1">
    <source>
        <dbReference type="Pfam" id="PF00561"/>
    </source>
</evidence>
<name>A0A2S6MU86_RHOGL</name>
<dbReference type="SUPFAM" id="SSF53474">
    <property type="entry name" value="alpha/beta-Hydrolases"/>
    <property type="match status" value="1"/>
</dbReference>
<sequence>MKEDAMATLIRPDGELHYEVYGEGFPVLLFAPGGLRSRIAMWPSPVDGPPRPWVDWTQALPQAGFTAIAMDQRNAGDSRAAIRADHGWHTYAEDHLALMDHLGFHRFHVLGGCIGGSFCLKAIEAAPRRVTAAVLQNPIGLNPAHPDYFPNSHADWSREQLAARPELDAAALAAFGRAMWDHDFVFSVDRAFVRNCPVPTMLLPGTDIPHPAVISAELAALLSGVEVVTDWRGPECLEQQEQRVVAFLKGSTPL</sequence>
<organism evidence="2 3">
    <name type="scientific">Rhodopila globiformis</name>
    <name type="common">Rhodopseudomonas globiformis</name>
    <dbReference type="NCBI Taxonomy" id="1071"/>
    <lineage>
        <taxon>Bacteria</taxon>
        <taxon>Pseudomonadati</taxon>
        <taxon>Pseudomonadota</taxon>
        <taxon>Alphaproteobacteria</taxon>
        <taxon>Acetobacterales</taxon>
        <taxon>Acetobacteraceae</taxon>
        <taxon>Rhodopila</taxon>
    </lineage>
</organism>
<comment type="caution">
    <text evidence="2">The sequence shown here is derived from an EMBL/GenBank/DDBJ whole genome shotgun (WGS) entry which is preliminary data.</text>
</comment>
<dbReference type="PANTHER" id="PTHR43433:SF10">
    <property type="entry name" value="AB HYDROLASE-1 DOMAIN-CONTAINING PROTEIN"/>
    <property type="match status" value="1"/>
</dbReference>
<evidence type="ECO:0000313" key="2">
    <source>
        <dbReference type="EMBL" id="PPQ25925.1"/>
    </source>
</evidence>
<dbReference type="Pfam" id="PF00561">
    <property type="entry name" value="Abhydrolase_1"/>
    <property type="match status" value="1"/>
</dbReference>
<feature type="domain" description="AB hydrolase-1" evidence="1">
    <location>
        <begin position="27"/>
        <end position="164"/>
    </location>
</feature>
<dbReference type="InterPro" id="IPR000073">
    <property type="entry name" value="AB_hydrolase_1"/>
</dbReference>
<evidence type="ECO:0000313" key="3">
    <source>
        <dbReference type="Proteomes" id="UP000239724"/>
    </source>
</evidence>
<proteinExistence type="predicted"/>
<gene>
    <name evidence="2" type="ORF">CCS01_31660</name>
</gene>
<keyword evidence="3" id="KW-1185">Reference proteome</keyword>
<reference evidence="2 3" key="1">
    <citation type="journal article" date="2018" name="Arch. Microbiol.">
        <title>New insights into the metabolic potential of the phototrophic purple bacterium Rhodopila globiformis DSM 161(T) from its draft genome sequence and evidence for a vanadium-dependent nitrogenase.</title>
        <authorList>
            <person name="Imhoff J.F."/>
            <person name="Rahn T."/>
            <person name="Kunzel S."/>
            <person name="Neulinger S.C."/>
        </authorList>
    </citation>
    <scope>NUCLEOTIDE SEQUENCE [LARGE SCALE GENOMIC DNA]</scope>
    <source>
        <strain evidence="2 3">DSM 161</strain>
    </source>
</reference>
<dbReference type="Gene3D" id="3.40.50.1820">
    <property type="entry name" value="alpha/beta hydrolase"/>
    <property type="match status" value="1"/>
</dbReference>
<dbReference type="InterPro" id="IPR050471">
    <property type="entry name" value="AB_hydrolase"/>
</dbReference>
<dbReference type="InterPro" id="IPR029058">
    <property type="entry name" value="AB_hydrolase_fold"/>
</dbReference>